<organism evidence="1 2">
    <name type="scientific">Novosphingobium arvoryzae</name>
    <dbReference type="NCBI Taxonomy" id="1256514"/>
    <lineage>
        <taxon>Bacteria</taxon>
        <taxon>Pseudomonadati</taxon>
        <taxon>Pseudomonadota</taxon>
        <taxon>Alphaproteobacteria</taxon>
        <taxon>Sphingomonadales</taxon>
        <taxon>Sphingomonadaceae</taxon>
        <taxon>Novosphingobium</taxon>
    </lineage>
</organism>
<dbReference type="AlphaFoldDB" id="A0A918R6B5"/>
<protein>
    <submittedName>
        <fullName evidence="1">Uncharacterized protein</fullName>
    </submittedName>
</protein>
<keyword evidence="2" id="KW-1185">Reference proteome</keyword>
<reference evidence="1" key="1">
    <citation type="journal article" date="2014" name="Int. J. Syst. Evol. Microbiol.">
        <title>Complete genome sequence of Corynebacterium casei LMG S-19264T (=DSM 44701T), isolated from a smear-ripened cheese.</title>
        <authorList>
            <consortium name="US DOE Joint Genome Institute (JGI-PGF)"/>
            <person name="Walter F."/>
            <person name="Albersmeier A."/>
            <person name="Kalinowski J."/>
            <person name="Ruckert C."/>
        </authorList>
    </citation>
    <scope>NUCLEOTIDE SEQUENCE</scope>
    <source>
        <strain evidence="1">KCTC 32422</strain>
    </source>
</reference>
<sequence length="262" mass="27118">MPAPADSQPVVPARPTHTYADLADLADGAPLVIRVQPRKLVQVEAARAPGLGAGRGRFYIESRIEALVSGGGLMGDQVRFLADLPLDAKGKPPAIKKKSVVIFARPVAGRPGELQLVAPDALLTWDTALDARLRGVLGELLTPGAPQRITGVREAIHVPGTLAGEGETQLFLSTASGDPAAVTVVRTAGQLPKISVSFSELVGSSHGVPPTDSLAWYRLACFLPPALPAGANISGTAGDRATAAADYRALLARLGPCPRTRG</sequence>
<gene>
    <name evidence="1" type="ORF">GCM10011617_01910</name>
</gene>
<comment type="caution">
    <text evidence="1">The sequence shown here is derived from an EMBL/GenBank/DDBJ whole genome shotgun (WGS) entry which is preliminary data.</text>
</comment>
<evidence type="ECO:0000313" key="2">
    <source>
        <dbReference type="Proteomes" id="UP000634139"/>
    </source>
</evidence>
<dbReference type="EMBL" id="BMZD01000001">
    <property type="protein sequence ID" value="GGZ86894.1"/>
    <property type="molecule type" value="Genomic_DNA"/>
</dbReference>
<dbReference type="Proteomes" id="UP000634139">
    <property type="component" value="Unassembled WGS sequence"/>
</dbReference>
<name>A0A918R6B5_9SPHN</name>
<proteinExistence type="predicted"/>
<evidence type="ECO:0000313" key="1">
    <source>
        <dbReference type="EMBL" id="GGZ86894.1"/>
    </source>
</evidence>
<reference evidence="1" key="2">
    <citation type="submission" date="2020-09" db="EMBL/GenBank/DDBJ databases">
        <authorList>
            <person name="Sun Q."/>
            <person name="Kim S."/>
        </authorList>
    </citation>
    <scope>NUCLEOTIDE SEQUENCE</scope>
    <source>
        <strain evidence="1">KCTC 32422</strain>
    </source>
</reference>
<accession>A0A918R6B5</accession>